<accession>A0ABX8UX82</accession>
<evidence type="ECO:0000256" key="3">
    <source>
        <dbReference type="ARBA" id="ARBA00023125"/>
    </source>
</evidence>
<dbReference type="PROSITE" id="PS50977">
    <property type="entry name" value="HTH_TETR_2"/>
    <property type="match status" value="1"/>
</dbReference>
<dbReference type="SUPFAM" id="SSF48498">
    <property type="entry name" value="Tetracyclin repressor-like, C-terminal domain"/>
    <property type="match status" value="1"/>
</dbReference>
<feature type="domain" description="HTH tetR-type" evidence="6">
    <location>
        <begin position="20"/>
        <end position="80"/>
    </location>
</feature>
<gene>
    <name evidence="7" type="ORF">KZJ38_28870</name>
</gene>
<keyword evidence="2" id="KW-0805">Transcription regulation</keyword>
<evidence type="ECO:0000259" key="6">
    <source>
        <dbReference type="PROSITE" id="PS50977"/>
    </source>
</evidence>
<dbReference type="Gene3D" id="1.10.357.10">
    <property type="entry name" value="Tetracycline Repressor, domain 2"/>
    <property type="match status" value="1"/>
</dbReference>
<dbReference type="InterPro" id="IPR036271">
    <property type="entry name" value="Tet_transcr_reg_TetR-rel_C_sf"/>
</dbReference>
<dbReference type="PANTHER" id="PTHR47506">
    <property type="entry name" value="TRANSCRIPTIONAL REGULATORY PROTEIN"/>
    <property type="match status" value="1"/>
</dbReference>
<evidence type="ECO:0000256" key="5">
    <source>
        <dbReference type="PROSITE-ProRule" id="PRU00335"/>
    </source>
</evidence>
<evidence type="ECO:0000313" key="8">
    <source>
        <dbReference type="Proteomes" id="UP000826462"/>
    </source>
</evidence>
<keyword evidence="3 5" id="KW-0238">DNA-binding</keyword>
<name>A0ABX8UX82_9BURK</name>
<feature type="DNA-binding region" description="H-T-H motif" evidence="5">
    <location>
        <begin position="43"/>
        <end position="62"/>
    </location>
</feature>
<dbReference type="InterPro" id="IPR023772">
    <property type="entry name" value="DNA-bd_HTH_TetR-type_CS"/>
</dbReference>
<keyword evidence="8" id="KW-1185">Reference proteome</keyword>
<dbReference type="Gene3D" id="1.10.10.60">
    <property type="entry name" value="Homeodomain-like"/>
    <property type="match status" value="1"/>
</dbReference>
<proteinExistence type="predicted"/>
<dbReference type="Proteomes" id="UP000826462">
    <property type="component" value="Chromosome 2"/>
</dbReference>
<dbReference type="Pfam" id="PF16925">
    <property type="entry name" value="TetR_C_13"/>
    <property type="match status" value="1"/>
</dbReference>
<dbReference type="PROSITE" id="PS01081">
    <property type="entry name" value="HTH_TETR_1"/>
    <property type="match status" value="1"/>
</dbReference>
<keyword evidence="1" id="KW-0678">Repressor</keyword>
<evidence type="ECO:0000313" key="7">
    <source>
        <dbReference type="EMBL" id="QYD73622.1"/>
    </source>
</evidence>
<keyword evidence="4" id="KW-0804">Transcription</keyword>
<dbReference type="Pfam" id="PF00440">
    <property type="entry name" value="TetR_N"/>
    <property type="match status" value="1"/>
</dbReference>
<dbReference type="PANTHER" id="PTHR47506:SF1">
    <property type="entry name" value="HTH-TYPE TRANSCRIPTIONAL REGULATOR YJDC"/>
    <property type="match status" value="1"/>
</dbReference>
<evidence type="ECO:0000256" key="1">
    <source>
        <dbReference type="ARBA" id="ARBA00022491"/>
    </source>
</evidence>
<evidence type="ECO:0000256" key="2">
    <source>
        <dbReference type="ARBA" id="ARBA00023015"/>
    </source>
</evidence>
<dbReference type="InterPro" id="IPR009057">
    <property type="entry name" value="Homeodomain-like_sf"/>
</dbReference>
<dbReference type="InterPro" id="IPR001647">
    <property type="entry name" value="HTH_TetR"/>
</dbReference>
<evidence type="ECO:0000256" key="4">
    <source>
        <dbReference type="ARBA" id="ARBA00023163"/>
    </source>
</evidence>
<dbReference type="EMBL" id="CP080096">
    <property type="protein sequence ID" value="QYD73622.1"/>
    <property type="molecule type" value="Genomic_DNA"/>
</dbReference>
<reference evidence="7 8" key="1">
    <citation type="submission" date="2021-07" db="EMBL/GenBank/DDBJ databases">
        <title>Paraburkholderia edwinii protects Aspergillus sp. from phenazines by acting as a toxin sponge.</title>
        <authorList>
            <person name="Dahlstrom K.M."/>
            <person name="Newman D.K."/>
        </authorList>
    </citation>
    <scope>NUCLEOTIDE SEQUENCE [LARGE SCALE GENOMIC DNA]</scope>
    <source>
        <strain evidence="7 8">Pe01</strain>
    </source>
</reference>
<dbReference type="InterPro" id="IPR011075">
    <property type="entry name" value="TetR_C"/>
</dbReference>
<dbReference type="RefSeq" id="WP_219803477.1">
    <property type="nucleotide sequence ID" value="NZ_CP080096.1"/>
</dbReference>
<sequence>MAGTGTHPHREARPRGRPREFDRRAALRRAMEVFWVRGFDACSISDLGDAMGINSPSLYAAFGSKEALFREAVELYVDGEGGAAVRQLLAHEAVRDGVRAMLRTSAELFAGTRPAKGCMIFLGGMSVGAEHEDLRAFLRTLRRKAATTIAERFAHAKSTGELAASADPKALASLCITVFAGLSVEAVDGVRRAVLFDAIDQFVDGLPWRKRI</sequence>
<protein>
    <submittedName>
        <fullName evidence="7">TetR/AcrR family transcriptional regulator</fullName>
    </submittedName>
</protein>
<dbReference type="SUPFAM" id="SSF46689">
    <property type="entry name" value="Homeodomain-like"/>
    <property type="match status" value="1"/>
</dbReference>
<organism evidence="7 8">
    <name type="scientific">Paraburkholderia edwinii</name>
    <dbReference type="NCBI Taxonomy" id="2861782"/>
    <lineage>
        <taxon>Bacteria</taxon>
        <taxon>Pseudomonadati</taxon>
        <taxon>Pseudomonadota</taxon>
        <taxon>Betaproteobacteria</taxon>
        <taxon>Burkholderiales</taxon>
        <taxon>Burkholderiaceae</taxon>
        <taxon>Paraburkholderia</taxon>
    </lineage>
</organism>